<dbReference type="Gene3D" id="2.30.110.10">
    <property type="entry name" value="Electron Transport, Fmn-binding Protein, Chain A"/>
    <property type="match status" value="1"/>
</dbReference>
<dbReference type="CDD" id="cd12108">
    <property type="entry name" value="Hr-like"/>
    <property type="match status" value="1"/>
</dbReference>
<comment type="catalytic activity">
    <reaction evidence="2">
        <text>oxidized coenzyme F420-(gamma-L-Glu)(n) + a quinol + H(+) = reduced coenzyme F420-(gamma-L-Glu)(n) + a quinone</text>
        <dbReference type="Rhea" id="RHEA:39663"/>
        <dbReference type="Rhea" id="RHEA-COMP:12939"/>
        <dbReference type="Rhea" id="RHEA-COMP:14378"/>
        <dbReference type="ChEBI" id="CHEBI:15378"/>
        <dbReference type="ChEBI" id="CHEBI:24646"/>
        <dbReference type="ChEBI" id="CHEBI:132124"/>
        <dbReference type="ChEBI" id="CHEBI:133980"/>
        <dbReference type="ChEBI" id="CHEBI:139511"/>
    </reaction>
</comment>
<dbReference type="PANTHER" id="PTHR39428">
    <property type="entry name" value="F420H(2)-DEPENDENT QUINONE REDUCTASE RV1261C"/>
    <property type="match status" value="1"/>
</dbReference>
<dbReference type="SUPFAM" id="SSF50475">
    <property type="entry name" value="FMN-binding split barrel"/>
    <property type="match status" value="1"/>
</dbReference>
<dbReference type="NCBIfam" id="TIGR00026">
    <property type="entry name" value="hi_GC_TIGR00026"/>
    <property type="match status" value="1"/>
</dbReference>
<accession>A0ABV5QR75</accession>
<comment type="caution">
    <text evidence="5">The sequence shown here is derived from an EMBL/GenBank/DDBJ whole genome shotgun (WGS) entry which is preliminary data.</text>
</comment>
<keyword evidence="6" id="KW-1185">Reference proteome</keyword>
<evidence type="ECO:0000259" key="4">
    <source>
        <dbReference type="Pfam" id="PF01814"/>
    </source>
</evidence>
<dbReference type="InterPro" id="IPR004378">
    <property type="entry name" value="F420H2_quin_Rdtase"/>
</dbReference>
<dbReference type="Proteomes" id="UP001589716">
    <property type="component" value="Unassembled WGS sequence"/>
</dbReference>
<dbReference type="Pfam" id="PF04075">
    <property type="entry name" value="F420H2_quin_red"/>
    <property type="match status" value="1"/>
</dbReference>
<dbReference type="Pfam" id="PF01814">
    <property type="entry name" value="Hemerythrin"/>
    <property type="match status" value="1"/>
</dbReference>
<evidence type="ECO:0000313" key="6">
    <source>
        <dbReference type="Proteomes" id="UP001589716"/>
    </source>
</evidence>
<dbReference type="Gene3D" id="1.20.120.520">
    <property type="entry name" value="nmb1532 protein domain like"/>
    <property type="match status" value="1"/>
</dbReference>
<dbReference type="EMBL" id="JBHMCT010000009">
    <property type="protein sequence ID" value="MFB9555894.1"/>
    <property type="molecule type" value="Genomic_DNA"/>
</dbReference>
<gene>
    <name evidence="5" type="ORF">ACFFTP_17075</name>
</gene>
<dbReference type="InterPro" id="IPR012349">
    <property type="entry name" value="Split_barrel_FMN-bd"/>
</dbReference>
<dbReference type="PANTHER" id="PTHR39428:SF1">
    <property type="entry name" value="F420H(2)-DEPENDENT QUINONE REDUCTASE RV1261C"/>
    <property type="match status" value="1"/>
</dbReference>
<dbReference type="RefSeq" id="WP_345485554.1">
    <property type="nucleotide sequence ID" value="NZ_BAAAWU010000001.1"/>
</dbReference>
<evidence type="ECO:0000256" key="2">
    <source>
        <dbReference type="ARBA" id="ARBA00049106"/>
    </source>
</evidence>
<proteinExistence type="inferred from homology"/>
<sequence length="304" mass="32940">MPLDFNTQIIDEFRTRAGRLGGPFEGWVLLLLTTTGARTGKPHTTPLGFVRDVGPDGSGGSGEPDGERLLVVGSAGGSDRHPDWYRNILANPEVTVEIPDARADGGIATWQATAVAATGTERDELFAKVVSVAPGYADYQKATDRILPVVALYRNPVADYTPPTRLDALADELLAVHDWLRGELAALREGLGARPADAPGLTVRLRRHCLAFCSALAVHHRGEDAGLFPYLAREHPGKAGALDRLAAEHATVARVLDELQALLARLDEADPAALREEFDRLARELEEHFAYEEEQVLPLLRDPA</sequence>
<protein>
    <submittedName>
        <fullName evidence="5">Nitroreductase/quinone reductase family protein</fullName>
    </submittedName>
</protein>
<name>A0ABV5QR75_9ACTN</name>
<feature type="region of interest" description="Disordered" evidence="3">
    <location>
        <begin position="42"/>
        <end position="67"/>
    </location>
</feature>
<evidence type="ECO:0000256" key="3">
    <source>
        <dbReference type="SAM" id="MobiDB-lite"/>
    </source>
</evidence>
<organism evidence="5 6">
    <name type="scientific">Streptomyces roseoviridis</name>
    <dbReference type="NCBI Taxonomy" id="67361"/>
    <lineage>
        <taxon>Bacteria</taxon>
        <taxon>Bacillati</taxon>
        <taxon>Actinomycetota</taxon>
        <taxon>Actinomycetes</taxon>
        <taxon>Kitasatosporales</taxon>
        <taxon>Streptomycetaceae</taxon>
        <taxon>Streptomyces</taxon>
    </lineage>
</organism>
<evidence type="ECO:0000256" key="1">
    <source>
        <dbReference type="ARBA" id="ARBA00008710"/>
    </source>
</evidence>
<evidence type="ECO:0000313" key="5">
    <source>
        <dbReference type="EMBL" id="MFB9555894.1"/>
    </source>
</evidence>
<dbReference type="InterPro" id="IPR012312">
    <property type="entry name" value="Hemerythrin-like"/>
</dbReference>
<reference evidence="5 6" key="1">
    <citation type="submission" date="2024-09" db="EMBL/GenBank/DDBJ databases">
        <authorList>
            <person name="Sun Q."/>
            <person name="Mori K."/>
        </authorList>
    </citation>
    <scope>NUCLEOTIDE SEQUENCE [LARGE SCALE GENOMIC DNA]</scope>
    <source>
        <strain evidence="5 6">JCM 4414</strain>
    </source>
</reference>
<comment type="similarity">
    <text evidence="1">Belongs to the F420H(2)-dependent quinone reductase family.</text>
</comment>
<feature type="domain" description="Hemerythrin-like" evidence="4">
    <location>
        <begin position="170"/>
        <end position="300"/>
    </location>
</feature>